<organism evidence="1 2">
    <name type="scientific">Filifactor villosus</name>
    <dbReference type="NCBI Taxonomy" id="29374"/>
    <lineage>
        <taxon>Bacteria</taxon>
        <taxon>Bacillati</taxon>
        <taxon>Bacillota</taxon>
        <taxon>Clostridia</taxon>
        <taxon>Peptostreptococcales</taxon>
        <taxon>Filifactoraceae</taxon>
        <taxon>Filifactor</taxon>
    </lineage>
</organism>
<evidence type="ECO:0000313" key="2">
    <source>
        <dbReference type="Proteomes" id="UP001595916"/>
    </source>
</evidence>
<comment type="caution">
    <text evidence="1">The sequence shown here is derived from an EMBL/GenBank/DDBJ whole genome shotgun (WGS) entry which is preliminary data.</text>
</comment>
<dbReference type="EMBL" id="JBHSHL010000022">
    <property type="protein sequence ID" value="MFC4804683.1"/>
    <property type="molecule type" value="Genomic_DNA"/>
</dbReference>
<keyword evidence="2" id="KW-1185">Reference proteome</keyword>
<name>A0ABV9QLA0_9FIRM</name>
<proteinExistence type="predicted"/>
<evidence type="ECO:0008006" key="3">
    <source>
        <dbReference type="Google" id="ProtNLM"/>
    </source>
</evidence>
<protein>
    <recommendedName>
        <fullName evidence="3">Nucleotidyl transferase AbiEii/AbiGii toxin family protein</fullName>
    </recommendedName>
</protein>
<evidence type="ECO:0000313" key="1">
    <source>
        <dbReference type="EMBL" id="MFC4804683.1"/>
    </source>
</evidence>
<reference evidence="2" key="1">
    <citation type="journal article" date="2019" name="Int. J. Syst. Evol. Microbiol.">
        <title>The Global Catalogue of Microorganisms (GCM) 10K type strain sequencing project: providing services to taxonomists for standard genome sequencing and annotation.</title>
        <authorList>
            <consortium name="The Broad Institute Genomics Platform"/>
            <consortium name="The Broad Institute Genome Sequencing Center for Infectious Disease"/>
            <person name="Wu L."/>
            <person name="Ma J."/>
        </authorList>
    </citation>
    <scope>NUCLEOTIDE SEQUENCE [LARGE SCALE GENOMIC DNA]</scope>
    <source>
        <strain evidence="2">CCUG 46385</strain>
    </source>
</reference>
<dbReference type="Proteomes" id="UP001595916">
    <property type="component" value="Unassembled WGS sequence"/>
</dbReference>
<dbReference type="RefSeq" id="WP_379788197.1">
    <property type="nucleotide sequence ID" value="NZ_JBHSHL010000022.1"/>
</dbReference>
<gene>
    <name evidence="1" type="ORF">ACFO4R_06255</name>
</gene>
<accession>A0ABV9QLA0</accession>
<sequence length="252" mass="28997">MVRGIESFREWFRGYEEQYVIIGGTACDLLMTDEGLDFRATKDIDLVLIIEAVDVAFGRRFWEYVTFAGYEHRNKSTGGLQFYRFTNPRSREYPTMIELFARKPDRIVLSEDAVLCPLPIDEDVSGLSAILLDDDYYSFLRQGRIRVAGITVLDAPYLIPFKAKAWLDLSDRKADGAHVDSKSIRKHKNDVFRLTELLDRNQEPLSHLPNSIKGDMREFAERMAKENVDLKQIGVEGKSVETILDQLKFIYG</sequence>